<accession>A0A829M8R2</accession>
<dbReference type="AlphaFoldDB" id="A0A829M8R2"/>
<evidence type="ECO:0000313" key="2">
    <source>
        <dbReference type="Proteomes" id="UP000018502"/>
    </source>
</evidence>
<name>A0A829M8R2_9MYCO</name>
<evidence type="ECO:0000313" key="1">
    <source>
        <dbReference type="EMBL" id="ESV62335.1"/>
    </source>
</evidence>
<proteinExistence type="predicted"/>
<reference evidence="1 2" key="1">
    <citation type="journal article" date="2014" name="Emerg. Infect. Dis.">
        <title>High-level Relatedness among Mycobacterium abscessus subsp. massiliense Strains from Widely Separated Outbreaks.</title>
        <authorList>
            <person name="Tettelin H."/>
            <person name="Davidson R.M."/>
            <person name="Agrawal S."/>
            <person name="Aitken M.L."/>
            <person name="Shallom S."/>
            <person name="Hasan N.A."/>
            <person name="Strong M."/>
            <person name="Nogueira de Moura V.C."/>
            <person name="De Groote M.A."/>
            <person name="Duarte R.S."/>
            <person name="Hine E."/>
            <person name="Parankush S."/>
            <person name="Su Q."/>
            <person name="Daugherty S.C."/>
            <person name="Fraser C.M."/>
            <person name="Brown-Elliott B.A."/>
            <person name="Wallace R.J.Jr."/>
            <person name="Holland S.M."/>
            <person name="Sampaio E.P."/>
            <person name="Olivier K.N."/>
            <person name="Jackson M."/>
            <person name="Zelazny A.M."/>
        </authorList>
    </citation>
    <scope>NUCLEOTIDE SEQUENCE [LARGE SCALE GENOMIC DNA]</scope>
    <source>
        <strain evidence="1 2">MAB_091912_2446</strain>
    </source>
</reference>
<dbReference type="EMBL" id="AYTF01000002">
    <property type="protein sequence ID" value="ESV62335.1"/>
    <property type="molecule type" value="Genomic_DNA"/>
</dbReference>
<comment type="caution">
    <text evidence="1">The sequence shown here is derived from an EMBL/GenBank/DDBJ whole genome shotgun (WGS) entry which is preliminary data.</text>
</comment>
<gene>
    <name evidence="1" type="ORF">L833_4740</name>
</gene>
<sequence>MSWPTTPDGQRYLFEGIIEMPVSPETGAAMLLLRPQGGMGVGIPAIAQGDPGVHAELDTAINFTALEPGDATPDSASFTLITPPTTSTPGKWKLNLALHKGEKGDNGETVWDPTDLSGTPVAGQIPAVTSAGTGFELVAQKIPEAFYPGTINNTPSGNPNYTLAQISIPARPYARRVRAGGFTVVTGEAADVRVNLLARLNGESGGNIIGRCVGIAQTERLPMDPGKPIESGTASDSYNQIAANASATVYIRCERQAGTSTYTTSASSSQFWAEVLPL</sequence>
<protein>
    <submittedName>
        <fullName evidence="1">Putative gp17</fullName>
    </submittedName>
</protein>
<organism evidence="1 2">
    <name type="scientific">Mycobacteroides abscessus MAB_091912_2446</name>
    <dbReference type="NCBI Taxonomy" id="1335414"/>
    <lineage>
        <taxon>Bacteria</taxon>
        <taxon>Bacillati</taxon>
        <taxon>Actinomycetota</taxon>
        <taxon>Actinomycetes</taxon>
        <taxon>Mycobacteriales</taxon>
        <taxon>Mycobacteriaceae</taxon>
        <taxon>Mycobacteroides</taxon>
        <taxon>Mycobacteroides abscessus</taxon>
    </lineage>
</organism>
<dbReference type="Proteomes" id="UP000018502">
    <property type="component" value="Unassembled WGS sequence"/>
</dbReference>